<reference evidence="2 3" key="1">
    <citation type="submission" date="2017-06" db="EMBL/GenBank/DDBJ databases">
        <title>Description of Rhodopirellula bahusiensis sp. nov.</title>
        <authorList>
            <person name="Kizina J."/>
            <person name="Harder J."/>
        </authorList>
    </citation>
    <scope>NUCLEOTIDE SEQUENCE [LARGE SCALE GENOMIC DNA]</scope>
    <source>
        <strain evidence="2 3">SWK21</strain>
    </source>
</reference>
<dbReference type="Proteomes" id="UP000225740">
    <property type="component" value="Unassembled WGS sequence"/>
</dbReference>
<evidence type="ECO:0000313" key="2">
    <source>
        <dbReference type="EMBL" id="PHQ35089.1"/>
    </source>
</evidence>
<dbReference type="OrthoDB" id="4528132at2"/>
<keyword evidence="3" id="KW-1185">Reference proteome</keyword>
<evidence type="ECO:0000313" key="3">
    <source>
        <dbReference type="Proteomes" id="UP000225740"/>
    </source>
</evidence>
<gene>
    <name evidence="2" type="ORF">CEE69_11740</name>
</gene>
<accession>A0A2G1W8X5</accession>
<organism evidence="2 3">
    <name type="scientific">Rhodopirellula bahusiensis</name>
    <dbReference type="NCBI Taxonomy" id="2014065"/>
    <lineage>
        <taxon>Bacteria</taxon>
        <taxon>Pseudomonadati</taxon>
        <taxon>Planctomycetota</taxon>
        <taxon>Planctomycetia</taxon>
        <taxon>Pirellulales</taxon>
        <taxon>Pirellulaceae</taxon>
        <taxon>Rhodopirellula</taxon>
    </lineage>
</organism>
<comment type="caution">
    <text evidence="2">The sequence shown here is derived from an EMBL/GenBank/DDBJ whole genome shotgun (WGS) entry which is preliminary data.</text>
</comment>
<dbReference type="EMBL" id="NIZW01000008">
    <property type="protein sequence ID" value="PHQ35089.1"/>
    <property type="molecule type" value="Genomic_DNA"/>
</dbReference>
<sequence>MKNELIWLKFRGGDAESIKQAIEDRGEFTAVVSVADVAPQTNQICLVSLQDDESRLSDDGPELSIDFVGVSQLGKWIATGKKQLKVSGVVETGRTDVEVVLERLDGRFRNKVDTNFGEATRLPEKTSEALLGALQGVSQSLRAGMPGIQSLIAELASIRSQAEGGIADIERDAVVTSLEIFGGLRLRKDILRGTTPAQQAATSFLNRLSHYNVREDSQINLDAMSFPGFNFIKPYITSRVDVSNDTGETLSIINCNHQPLEHTLGVDLIYFSHVHESFVMVQYKRLSAKGDGKPTYYPNSDKNYAGEVERMNEAATMLRRLEDAEPSIASYRLGGETLFLKFCEAKQKSSLDNSMASGFYIPLGLWNAFAAAPASKGPKGGLRIDWESKPRSLNNTEFCNMVRSGWFGSSSAQTDCLKEIVRQTLEADRIVVVAATSRSQERPDQLRDPFGRYTEEDDPLGWR</sequence>
<dbReference type="GeneID" id="90608815"/>
<dbReference type="RefSeq" id="WP_099260847.1">
    <property type="nucleotide sequence ID" value="NZ_NIZW01000008.1"/>
</dbReference>
<dbReference type="AlphaFoldDB" id="A0A2G1W8X5"/>
<evidence type="ECO:0000256" key="1">
    <source>
        <dbReference type="SAM" id="MobiDB-lite"/>
    </source>
</evidence>
<proteinExistence type="predicted"/>
<protein>
    <submittedName>
        <fullName evidence="2">Uncharacterized protein</fullName>
    </submittedName>
</protein>
<feature type="region of interest" description="Disordered" evidence="1">
    <location>
        <begin position="441"/>
        <end position="463"/>
    </location>
</feature>
<feature type="compositionally biased region" description="Basic and acidic residues" evidence="1">
    <location>
        <begin position="441"/>
        <end position="454"/>
    </location>
</feature>
<name>A0A2G1W8X5_9BACT</name>